<dbReference type="PANTHER" id="PTHR10151">
    <property type="entry name" value="ECTONUCLEOTIDE PYROPHOSPHATASE/PHOSPHODIESTERASE"/>
    <property type="match status" value="1"/>
</dbReference>
<dbReference type="Proteomes" id="UP000324104">
    <property type="component" value="Unassembled WGS sequence"/>
</dbReference>
<proteinExistence type="predicted"/>
<sequence length="561" mass="60857">MDTDTSHTVIIGLDALSFDYLDRFDTPHMQSIRKEGVETELESTFPPWTGSAWPSIYTGVDPAHHGVYSFFDFRETYPDDATVISRENVRTPAIWNYLTARDVPAAVLNVPVTHPADSIRGSLIPGYLAPEPVEGSPPGIRDDLADELGEPYRIYGENEADGSPSVDDLVSLIDHRRRAARALLELTDWEFAFLQVQKTDTVFHTFDDEDAFRRAYEAADEFVGTVLETVPDGTNVIVCSDHGIGRTDGYNVYVNEVLRREGFVETCSDGRTPTLGESKGELGGDETDAGDGGNDGGGESVPVRMVSTAESALRAVGMSAGDAYRLVQRVGADAVVERLLPKGTQAALGENVDWRRSMAYCRSGPELGVRINLEGRDEEGVVPPEGYEHVRNEIVRVLEGLRTPDGEPAFEWVEPREAVYDGPYAEEACDVLFMPTAMNSLVATSLLGSAFVPIDKHNHKRTGVFLGAGPGFADVDAAELGSLSLPDVAPIAMTLLDQPVPERMGGRVPSGLLVDEPVFVEYGPLEDDGTYGGERDGGRGVGDEPSEDGDVVDRLENLGYL</sequence>
<dbReference type="SUPFAM" id="SSF53649">
    <property type="entry name" value="Alkaline phosphatase-like"/>
    <property type="match status" value="1"/>
</dbReference>
<dbReference type="RefSeq" id="WP_149079945.1">
    <property type="nucleotide sequence ID" value="NZ_VTAW01000002.1"/>
</dbReference>
<comment type="caution">
    <text evidence="2">The sequence shown here is derived from an EMBL/GenBank/DDBJ whole genome shotgun (WGS) entry which is preliminary data.</text>
</comment>
<reference evidence="2 3" key="1">
    <citation type="submission" date="2019-08" db="EMBL/GenBank/DDBJ databases">
        <title>Archaea genome.</title>
        <authorList>
            <person name="Kajale S."/>
            <person name="Shouche Y."/>
            <person name="Deshpande N."/>
            <person name="Sharma A."/>
        </authorList>
    </citation>
    <scope>NUCLEOTIDE SEQUENCE [LARGE SCALE GENOMIC DNA]</scope>
    <source>
        <strain evidence="2 3">ESP3B_9</strain>
    </source>
</reference>
<dbReference type="Gene3D" id="3.40.720.10">
    <property type="entry name" value="Alkaline Phosphatase, subunit A"/>
    <property type="match status" value="1"/>
</dbReference>
<dbReference type="GO" id="GO:0016787">
    <property type="term" value="F:hydrolase activity"/>
    <property type="evidence" value="ECO:0007669"/>
    <property type="project" value="UniProtKB-ARBA"/>
</dbReference>
<keyword evidence="3" id="KW-1185">Reference proteome</keyword>
<protein>
    <submittedName>
        <fullName evidence="2">Nucleotide pyrophosphatase</fullName>
    </submittedName>
</protein>
<feature type="compositionally biased region" description="Basic and acidic residues" evidence="1">
    <location>
        <begin position="533"/>
        <end position="542"/>
    </location>
</feature>
<evidence type="ECO:0000256" key="1">
    <source>
        <dbReference type="SAM" id="MobiDB-lite"/>
    </source>
</evidence>
<gene>
    <name evidence="2" type="ORF">FYC77_02570</name>
</gene>
<accession>A0A5D5ANS7</accession>
<dbReference type="AlphaFoldDB" id="A0A5D5ANS7"/>
<feature type="region of interest" description="Disordered" evidence="1">
    <location>
        <begin position="268"/>
        <end position="299"/>
    </location>
</feature>
<evidence type="ECO:0000313" key="2">
    <source>
        <dbReference type="EMBL" id="TYT63479.1"/>
    </source>
</evidence>
<dbReference type="Pfam" id="PF01663">
    <property type="entry name" value="Phosphodiest"/>
    <property type="match status" value="1"/>
</dbReference>
<feature type="compositionally biased region" description="Gly residues" evidence="1">
    <location>
        <begin position="290"/>
        <end position="299"/>
    </location>
</feature>
<feature type="region of interest" description="Disordered" evidence="1">
    <location>
        <begin position="524"/>
        <end position="561"/>
    </location>
</feature>
<name>A0A5D5ANS7_9EURY</name>
<dbReference type="EMBL" id="VTAW01000002">
    <property type="protein sequence ID" value="TYT63479.1"/>
    <property type="molecule type" value="Genomic_DNA"/>
</dbReference>
<dbReference type="InterPro" id="IPR017850">
    <property type="entry name" value="Alkaline_phosphatase_core_sf"/>
</dbReference>
<feature type="compositionally biased region" description="Basic and acidic residues" evidence="1">
    <location>
        <begin position="551"/>
        <end position="561"/>
    </location>
</feature>
<dbReference type="InterPro" id="IPR002591">
    <property type="entry name" value="Phosphodiest/P_Trfase"/>
</dbReference>
<organism evidence="2 3">
    <name type="scientific">Natrialba swarupiae</name>
    <dbReference type="NCBI Taxonomy" id="2448032"/>
    <lineage>
        <taxon>Archaea</taxon>
        <taxon>Methanobacteriati</taxon>
        <taxon>Methanobacteriota</taxon>
        <taxon>Stenosarchaea group</taxon>
        <taxon>Halobacteria</taxon>
        <taxon>Halobacteriales</taxon>
        <taxon>Natrialbaceae</taxon>
        <taxon>Natrialba</taxon>
    </lineage>
</organism>
<dbReference type="PANTHER" id="PTHR10151:SF120">
    <property type="entry name" value="BIS(5'-ADENOSYL)-TRIPHOSPHATASE"/>
    <property type="match status" value="1"/>
</dbReference>
<evidence type="ECO:0000313" key="3">
    <source>
        <dbReference type="Proteomes" id="UP000324104"/>
    </source>
</evidence>